<evidence type="ECO:0000256" key="2">
    <source>
        <dbReference type="ARBA" id="ARBA00023125"/>
    </source>
</evidence>
<dbReference type="PRINTS" id="PR00598">
    <property type="entry name" value="HTHMARR"/>
</dbReference>
<dbReference type="PROSITE" id="PS50995">
    <property type="entry name" value="HTH_MARR_2"/>
    <property type="match status" value="1"/>
</dbReference>
<name>A0A1G9MGU3_9FIRM</name>
<gene>
    <name evidence="5" type="ORF">SAMN04515677_103208</name>
</gene>
<sequence>MFNLNDCIGVITNKYNKEIIEAFNNRVLSHGITRVQWIAIYYIGQNEGITQKQLSYILDSNESSIVRLVDRMEKDDMVKREKDENDRRITRLYLTDYGNKKREEIIPIGEKFSNDSVKNISEKDLETFKNVLNQIVNNLKNT</sequence>
<evidence type="ECO:0000259" key="4">
    <source>
        <dbReference type="PROSITE" id="PS50995"/>
    </source>
</evidence>
<dbReference type="EMBL" id="FNGW01000003">
    <property type="protein sequence ID" value="SDL73127.1"/>
    <property type="molecule type" value="Genomic_DNA"/>
</dbReference>
<dbReference type="PANTHER" id="PTHR42756:SF1">
    <property type="entry name" value="TRANSCRIPTIONAL REPRESSOR OF EMRAB OPERON"/>
    <property type="match status" value="1"/>
</dbReference>
<dbReference type="InterPro" id="IPR000835">
    <property type="entry name" value="HTH_MarR-typ"/>
</dbReference>
<dbReference type="SUPFAM" id="SSF46785">
    <property type="entry name" value="Winged helix' DNA-binding domain"/>
    <property type="match status" value="1"/>
</dbReference>
<dbReference type="InterPro" id="IPR036390">
    <property type="entry name" value="WH_DNA-bd_sf"/>
</dbReference>
<proteinExistence type="predicted"/>
<evidence type="ECO:0000313" key="5">
    <source>
        <dbReference type="EMBL" id="SDL73127.1"/>
    </source>
</evidence>
<feature type="domain" description="HTH marR-type" evidence="4">
    <location>
        <begin position="1"/>
        <end position="137"/>
    </location>
</feature>
<keyword evidence="6" id="KW-1185">Reference proteome</keyword>
<evidence type="ECO:0000256" key="3">
    <source>
        <dbReference type="ARBA" id="ARBA00023163"/>
    </source>
</evidence>
<organism evidence="5 6">
    <name type="scientific">Romboutsia lituseburensis DSM 797</name>
    <dbReference type="NCBI Taxonomy" id="1121325"/>
    <lineage>
        <taxon>Bacteria</taxon>
        <taxon>Bacillati</taxon>
        <taxon>Bacillota</taxon>
        <taxon>Clostridia</taxon>
        <taxon>Peptostreptococcales</taxon>
        <taxon>Peptostreptococcaceae</taxon>
        <taxon>Romboutsia</taxon>
    </lineage>
</organism>
<dbReference type="GO" id="GO:0003677">
    <property type="term" value="F:DNA binding"/>
    <property type="evidence" value="ECO:0007669"/>
    <property type="project" value="UniProtKB-KW"/>
</dbReference>
<dbReference type="InterPro" id="IPR036388">
    <property type="entry name" value="WH-like_DNA-bd_sf"/>
</dbReference>
<dbReference type="SMART" id="SM00347">
    <property type="entry name" value="HTH_MARR"/>
    <property type="match status" value="1"/>
</dbReference>
<dbReference type="Pfam" id="PF12802">
    <property type="entry name" value="MarR_2"/>
    <property type="match status" value="1"/>
</dbReference>
<reference evidence="5 6" key="1">
    <citation type="submission" date="2016-10" db="EMBL/GenBank/DDBJ databases">
        <authorList>
            <person name="de Groot N.N."/>
        </authorList>
    </citation>
    <scope>NUCLEOTIDE SEQUENCE [LARGE SCALE GENOMIC DNA]</scope>
    <source>
        <strain evidence="5 6">DSM 797</strain>
    </source>
</reference>
<accession>A0A1G9MGU3</accession>
<dbReference type="Proteomes" id="UP000199068">
    <property type="component" value="Unassembled WGS sequence"/>
</dbReference>
<dbReference type="Gene3D" id="1.10.10.10">
    <property type="entry name" value="Winged helix-like DNA-binding domain superfamily/Winged helix DNA-binding domain"/>
    <property type="match status" value="1"/>
</dbReference>
<protein>
    <submittedName>
        <fullName evidence="5">DNA-binding transcriptional regulator, MarR family</fullName>
    </submittedName>
</protein>
<evidence type="ECO:0000256" key="1">
    <source>
        <dbReference type="ARBA" id="ARBA00023015"/>
    </source>
</evidence>
<dbReference type="AlphaFoldDB" id="A0A1G9MGU3"/>
<dbReference type="GO" id="GO:0003700">
    <property type="term" value="F:DNA-binding transcription factor activity"/>
    <property type="evidence" value="ECO:0007669"/>
    <property type="project" value="InterPro"/>
</dbReference>
<keyword evidence="1" id="KW-0805">Transcription regulation</keyword>
<dbReference type="PANTHER" id="PTHR42756">
    <property type="entry name" value="TRANSCRIPTIONAL REGULATOR, MARR"/>
    <property type="match status" value="1"/>
</dbReference>
<dbReference type="RefSeq" id="WP_092724908.1">
    <property type="nucleotide sequence ID" value="NZ_FNGW01000003.1"/>
</dbReference>
<evidence type="ECO:0000313" key="6">
    <source>
        <dbReference type="Proteomes" id="UP000199068"/>
    </source>
</evidence>
<dbReference type="STRING" id="1121325.SAMN04515677_103208"/>
<keyword evidence="2 5" id="KW-0238">DNA-binding</keyword>
<keyword evidence="3" id="KW-0804">Transcription</keyword>